<feature type="binding site" evidence="12">
    <location>
        <position position="162"/>
    </location>
    <ligand>
        <name>[4Fe-4S] cluster</name>
        <dbReference type="ChEBI" id="CHEBI:49883"/>
        <label>2</label>
    </ligand>
</feature>
<dbReference type="GO" id="GO:0009055">
    <property type="term" value="F:electron transfer activity"/>
    <property type="evidence" value="ECO:0007669"/>
    <property type="project" value="InterPro"/>
</dbReference>
<dbReference type="PROSITE" id="PS00198">
    <property type="entry name" value="4FE4S_FER_1"/>
    <property type="match status" value="1"/>
</dbReference>
<feature type="domain" description="4Fe-4S ferredoxin-type" evidence="13">
    <location>
        <begin position="183"/>
        <end position="212"/>
    </location>
</feature>
<dbReference type="InterPro" id="IPR010207">
    <property type="entry name" value="Elect_transpt_cplx_RnfB/RsxB"/>
</dbReference>
<keyword evidence="6" id="KW-0677">Repeat</keyword>
<dbReference type="InterPro" id="IPR007202">
    <property type="entry name" value="4Fe-4S_dom"/>
</dbReference>
<keyword evidence="3 12" id="KW-0004">4Fe-4S</keyword>
<evidence type="ECO:0000256" key="12">
    <source>
        <dbReference type="PIRSR" id="PIRSR005784-1"/>
    </source>
</evidence>
<proteinExistence type="predicted"/>
<dbReference type="GO" id="GO:0022900">
    <property type="term" value="P:electron transport chain"/>
    <property type="evidence" value="ECO:0007669"/>
    <property type="project" value="InterPro"/>
</dbReference>
<keyword evidence="7" id="KW-1278">Translocase</keyword>
<feature type="binding site" evidence="12">
    <location>
        <position position="98"/>
    </location>
    <ligand>
        <name>[4Fe-4S] cluster</name>
        <dbReference type="ChEBI" id="CHEBI:49883"/>
        <label>1</label>
    </ligand>
</feature>
<dbReference type="NCBIfam" id="TIGR01944">
    <property type="entry name" value="rnfB"/>
    <property type="match status" value="1"/>
</dbReference>
<feature type="binding site" evidence="12">
    <location>
        <position position="103"/>
    </location>
    <ligand>
        <name>[4Fe-4S] cluster</name>
        <dbReference type="ChEBI" id="CHEBI:49883"/>
        <label>1</label>
    </ligand>
</feature>
<protein>
    <submittedName>
        <fullName evidence="15">Electron transport complex subunit RsxB</fullName>
    </submittedName>
</protein>
<evidence type="ECO:0000256" key="4">
    <source>
        <dbReference type="ARBA" id="ARBA00022519"/>
    </source>
</evidence>
<evidence type="ECO:0000256" key="1">
    <source>
        <dbReference type="ARBA" id="ARBA00022448"/>
    </source>
</evidence>
<organism evidence="15 16">
    <name type="scientific">Granulosicoccus antarcticus IMCC3135</name>
    <dbReference type="NCBI Taxonomy" id="1192854"/>
    <lineage>
        <taxon>Bacteria</taxon>
        <taxon>Pseudomonadati</taxon>
        <taxon>Pseudomonadota</taxon>
        <taxon>Gammaproteobacteria</taxon>
        <taxon>Chromatiales</taxon>
        <taxon>Granulosicoccaceae</taxon>
        <taxon>Granulosicoccus</taxon>
    </lineage>
</organism>
<feature type="domain" description="4Fe-4S ferredoxin-type" evidence="13">
    <location>
        <begin position="153"/>
        <end position="182"/>
    </location>
</feature>
<dbReference type="PANTHER" id="PTHR42859:SF3">
    <property type="entry name" value="ION-TRANSLOCATING OXIDOREDUCTASE COMPLEX SUBUNIT B"/>
    <property type="match status" value="1"/>
</dbReference>
<dbReference type="PROSITE" id="PS51379">
    <property type="entry name" value="4FE4S_FER_2"/>
    <property type="match status" value="2"/>
</dbReference>
<evidence type="ECO:0000256" key="5">
    <source>
        <dbReference type="ARBA" id="ARBA00022723"/>
    </source>
</evidence>
<dbReference type="OrthoDB" id="9789936at2"/>
<dbReference type="GO" id="GO:0051539">
    <property type="term" value="F:4 iron, 4 sulfur cluster binding"/>
    <property type="evidence" value="ECO:0007669"/>
    <property type="project" value="UniProtKB-KW"/>
</dbReference>
<feature type="binding site" evidence="12">
    <location>
        <position position="192"/>
    </location>
    <ligand>
        <name>[4Fe-4S] cluster</name>
        <dbReference type="ChEBI" id="CHEBI:49883"/>
        <label>3</label>
    </ligand>
</feature>
<feature type="binding site" evidence="12">
    <location>
        <position position="195"/>
    </location>
    <ligand>
        <name>[4Fe-4S] cluster</name>
        <dbReference type="ChEBI" id="CHEBI:49883"/>
        <label>3</label>
    </ligand>
</feature>
<keyword evidence="8" id="KW-0249">Electron transport</keyword>
<dbReference type="PROSITE" id="PS51656">
    <property type="entry name" value="4FE4S"/>
    <property type="match status" value="1"/>
</dbReference>
<keyword evidence="11" id="KW-0472">Membrane</keyword>
<dbReference type="Pfam" id="PF04060">
    <property type="entry name" value="FeS"/>
    <property type="match status" value="1"/>
</dbReference>
<keyword evidence="2" id="KW-1003">Cell membrane</keyword>
<keyword evidence="16" id="KW-1185">Reference proteome</keyword>
<feature type="binding site" evidence="12">
    <location>
        <position position="202"/>
    </location>
    <ligand>
        <name>[4Fe-4S] cluster</name>
        <dbReference type="ChEBI" id="CHEBI:49883"/>
        <label>2</label>
    </ligand>
</feature>
<feature type="binding site" evidence="12">
    <location>
        <position position="165"/>
    </location>
    <ligand>
        <name>[4Fe-4S] cluster</name>
        <dbReference type="ChEBI" id="CHEBI:49883"/>
        <label>2</label>
    </ligand>
</feature>
<evidence type="ECO:0000259" key="14">
    <source>
        <dbReference type="PROSITE" id="PS51656"/>
    </source>
</evidence>
<dbReference type="RefSeq" id="WP_088915973.1">
    <property type="nucleotide sequence ID" value="NZ_CP018632.1"/>
</dbReference>
<evidence type="ECO:0000256" key="7">
    <source>
        <dbReference type="ARBA" id="ARBA00022967"/>
    </source>
</evidence>
<evidence type="ECO:0000313" key="15">
    <source>
        <dbReference type="EMBL" id="ASJ70425.1"/>
    </source>
</evidence>
<feature type="binding site" evidence="12">
    <location>
        <position position="95"/>
    </location>
    <ligand>
        <name>[4Fe-4S] cluster</name>
        <dbReference type="ChEBI" id="CHEBI:49883"/>
        <label>1</label>
    </ligand>
</feature>
<keyword evidence="5 12" id="KW-0479">Metal-binding</keyword>
<feature type="binding site" evidence="12">
    <location>
        <position position="168"/>
    </location>
    <ligand>
        <name>[4Fe-4S] cluster</name>
        <dbReference type="ChEBI" id="CHEBI:49883"/>
        <label>2</label>
    </ligand>
</feature>
<comment type="cofactor">
    <cofactor evidence="12">
        <name>[4Fe-4S] cluster</name>
        <dbReference type="ChEBI" id="CHEBI:49883"/>
    </cofactor>
    <text evidence="12">Binds 3 [4Fe-4S] clusters.</text>
</comment>
<feature type="binding site" evidence="12">
    <location>
        <position position="198"/>
    </location>
    <ligand>
        <name>[4Fe-4S] cluster</name>
        <dbReference type="ChEBI" id="CHEBI:49883"/>
        <label>3</label>
    </ligand>
</feature>
<evidence type="ECO:0000256" key="10">
    <source>
        <dbReference type="ARBA" id="ARBA00023014"/>
    </source>
</evidence>
<dbReference type="GO" id="GO:0046872">
    <property type="term" value="F:metal ion binding"/>
    <property type="evidence" value="ECO:0007669"/>
    <property type="project" value="UniProtKB-KW"/>
</dbReference>
<dbReference type="Gene3D" id="3.30.70.20">
    <property type="match status" value="1"/>
</dbReference>
<dbReference type="AlphaFoldDB" id="A0A2Z2NIW4"/>
<evidence type="ECO:0000256" key="6">
    <source>
        <dbReference type="ARBA" id="ARBA00022737"/>
    </source>
</evidence>
<dbReference type="KEGG" id="gai:IMCC3135_01530"/>
<dbReference type="InterPro" id="IPR017896">
    <property type="entry name" value="4Fe4S_Fe-S-bd"/>
</dbReference>
<evidence type="ECO:0000313" key="16">
    <source>
        <dbReference type="Proteomes" id="UP000250079"/>
    </source>
</evidence>
<accession>A0A2Z2NIW4</accession>
<evidence type="ECO:0000256" key="11">
    <source>
        <dbReference type="ARBA" id="ARBA00023136"/>
    </source>
</evidence>
<dbReference type="Proteomes" id="UP000250079">
    <property type="component" value="Chromosome"/>
</dbReference>
<dbReference type="GO" id="GO:0005886">
    <property type="term" value="C:plasma membrane"/>
    <property type="evidence" value="ECO:0007669"/>
    <property type="project" value="InterPro"/>
</dbReference>
<dbReference type="InterPro" id="IPR050294">
    <property type="entry name" value="RnfB_subfamily"/>
</dbReference>
<dbReference type="InterPro" id="IPR017900">
    <property type="entry name" value="4Fe4S_Fe_S_CS"/>
</dbReference>
<dbReference type="SUPFAM" id="SSF54862">
    <property type="entry name" value="4Fe-4S ferredoxins"/>
    <property type="match status" value="1"/>
</dbReference>
<evidence type="ECO:0000256" key="3">
    <source>
        <dbReference type="ARBA" id="ARBA00022485"/>
    </source>
</evidence>
<dbReference type="Pfam" id="PF14697">
    <property type="entry name" value="Fer4_21"/>
    <property type="match status" value="1"/>
</dbReference>
<keyword evidence="9 12" id="KW-0408">Iron</keyword>
<evidence type="ECO:0000256" key="2">
    <source>
        <dbReference type="ARBA" id="ARBA00022475"/>
    </source>
</evidence>
<dbReference type="EMBL" id="CP018632">
    <property type="protein sequence ID" value="ASJ70425.1"/>
    <property type="molecule type" value="Genomic_DNA"/>
</dbReference>
<dbReference type="Gene3D" id="1.10.15.40">
    <property type="entry name" value="Electron transport complex subunit B, putative Fe-S cluster"/>
    <property type="match status" value="1"/>
</dbReference>
<keyword evidence="1" id="KW-0813">Transport</keyword>
<evidence type="ECO:0000256" key="9">
    <source>
        <dbReference type="ARBA" id="ARBA00023004"/>
    </source>
</evidence>
<sequence length="225" mass="23973">MTTLLALLAFAAITALLGILLAWLSSSSVALRFHLPRLRPLRTDTNLPAESQSGQDDEHIPVAATVNQPLSEQPTEQPIELLIEAVNAKLPQTQCAQCAYPGCRPYATAIVLENAPINQCPPGGDALISELADFLGKEIIALDAERGENKPPQVAVIDEPACIGCTLCILACPVDAIVGASRLMHTVISDQCTGCELCLPPCPVDCIELVAANIPLAQWRWPKPV</sequence>
<dbReference type="PANTHER" id="PTHR42859">
    <property type="entry name" value="OXIDOREDUCTASE"/>
    <property type="match status" value="1"/>
</dbReference>
<reference evidence="15 16" key="1">
    <citation type="submission" date="2016-12" db="EMBL/GenBank/DDBJ databases">
        <authorList>
            <person name="Song W.-J."/>
            <person name="Kurnit D.M."/>
        </authorList>
    </citation>
    <scope>NUCLEOTIDE SEQUENCE [LARGE SCALE GENOMIC DNA]</scope>
    <source>
        <strain evidence="15 16">IMCC3135</strain>
    </source>
</reference>
<name>A0A2Z2NIW4_9GAMM</name>
<keyword evidence="4" id="KW-0997">Cell inner membrane</keyword>
<feature type="binding site" evidence="12">
    <location>
        <position position="120"/>
    </location>
    <ligand>
        <name>[4Fe-4S] cluster</name>
        <dbReference type="ChEBI" id="CHEBI:49883"/>
        <label>1</label>
    </ligand>
</feature>
<feature type="domain" description="4Fe-4S" evidence="14">
    <location>
        <begin position="77"/>
        <end position="137"/>
    </location>
</feature>
<keyword evidence="10 12" id="KW-0411">Iron-sulfur</keyword>
<evidence type="ECO:0000256" key="8">
    <source>
        <dbReference type="ARBA" id="ARBA00022982"/>
    </source>
</evidence>
<feature type="binding site" evidence="12">
    <location>
        <position position="172"/>
    </location>
    <ligand>
        <name>[4Fe-4S] cluster</name>
        <dbReference type="ChEBI" id="CHEBI:49883"/>
        <label>3</label>
    </ligand>
</feature>
<evidence type="ECO:0000259" key="13">
    <source>
        <dbReference type="PROSITE" id="PS51379"/>
    </source>
</evidence>
<gene>
    <name evidence="15" type="primary">rsxB</name>
    <name evidence="15" type="ORF">IMCC3135_01530</name>
</gene>